<dbReference type="Pfam" id="PF21467">
    <property type="entry name" value="BetaGal_gal-bd"/>
    <property type="match status" value="2"/>
</dbReference>
<evidence type="ECO:0000313" key="12">
    <source>
        <dbReference type="Proteomes" id="UP001497480"/>
    </source>
</evidence>
<dbReference type="FunFam" id="2.60.120.260:FF:000076">
    <property type="entry name" value="Beta-galactosidase"/>
    <property type="match status" value="1"/>
</dbReference>
<dbReference type="PRINTS" id="PR00742">
    <property type="entry name" value="GLHYDRLASE35"/>
</dbReference>
<dbReference type="PROSITE" id="PS50228">
    <property type="entry name" value="SUEL_LECTIN"/>
    <property type="match status" value="1"/>
</dbReference>
<dbReference type="EC" id="3.2.1.23" evidence="3 7"/>
<dbReference type="InterPro" id="IPR041392">
    <property type="entry name" value="GHD"/>
</dbReference>
<dbReference type="Proteomes" id="UP001497480">
    <property type="component" value="Unassembled WGS sequence"/>
</dbReference>
<dbReference type="GO" id="GO:0005975">
    <property type="term" value="P:carbohydrate metabolic process"/>
    <property type="evidence" value="ECO:0007669"/>
    <property type="project" value="InterPro"/>
</dbReference>
<dbReference type="Pfam" id="PF01301">
    <property type="entry name" value="Glyco_hydro_35"/>
    <property type="match status" value="1"/>
</dbReference>
<dbReference type="InterPro" id="IPR019801">
    <property type="entry name" value="Glyco_hydro_35_CS"/>
</dbReference>
<comment type="similarity">
    <text evidence="2 8">Belongs to the glycosyl hydrolase 35 family.</text>
</comment>
<evidence type="ECO:0000256" key="3">
    <source>
        <dbReference type="ARBA" id="ARBA00012756"/>
    </source>
</evidence>
<keyword evidence="6 7" id="KW-0326">Glycosidase</keyword>
<dbReference type="Gene3D" id="2.60.120.740">
    <property type="match status" value="1"/>
</dbReference>
<protein>
    <recommendedName>
        <fullName evidence="3 7">Beta-galactosidase</fullName>
        <ecNumber evidence="3 7">3.2.1.23</ecNumber>
    </recommendedName>
</protein>
<reference evidence="11 12" key="1">
    <citation type="submission" date="2024-03" db="EMBL/GenBank/DDBJ databases">
        <authorList>
            <person name="Martinez-Hernandez J."/>
        </authorList>
    </citation>
    <scope>NUCLEOTIDE SEQUENCE [LARGE SCALE GENOMIC DNA]</scope>
</reference>
<keyword evidence="4 9" id="KW-0732">Signal</keyword>
<evidence type="ECO:0000256" key="9">
    <source>
        <dbReference type="SAM" id="SignalP"/>
    </source>
</evidence>
<dbReference type="GO" id="GO:0009505">
    <property type="term" value="C:plant-type cell wall"/>
    <property type="evidence" value="ECO:0007669"/>
    <property type="project" value="UniProtKB-ARBA"/>
</dbReference>
<dbReference type="SUPFAM" id="SSF49785">
    <property type="entry name" value="Galactose-binding domain-like"/>
    <property type="match status" value="2"/>
</dbReference>
<evidence type="ECO:0000256" key="4">
    <source>
        <dbReference type="ARBA" id="ARBA00022729"/>
    </source>
</evidence>
<dbReference type="Gene3D" id="2.60.120.260">
    <property type="entry name" value="Galactose-binding domain-like"/>
    <property type="match status" value="2"/>
</dbReference>
<dbReference type="GO" id="GO:0004565">
    <property type="term" value="F:beta-galactosidase activity"/>
    <property type="evidence" value="ECO:0007669"/>
    <property type="project" value="UniProtKB-EC"/>
</dbReference>
<dbReference type="CDD" id="cd22842">
    <property type="entry name" value="Gal_Rha_Lectin_BGal"/>
    <property type="match status" value="1"/>
</dbReference>
<accession>A0AAV1XXL6</accession>
<dbReference type="Gene3D" id="3.20.20.80">
    <property type="entry name" value="Glycosidases"/>
    <property type="match status" value="1"/>
</dbReference>
<gene>
    <name evidence="11" type="ORF">LLUT_LOCUS27117</name>
</gene>
<evidence type="ECO:0000256" key="1">
    <source>
        <dbReference type="ARBA" id="ARBA00001412"/>
    </source>
</evidence>
<evidence type="ECO:0000256" key="6">
    <source>
        <dbReference type="ARBA" id="ARBA00023295"/>
    </source>
</evidence>
<keyword evidence="5 7" id="KW-0378">Hydrolase</keyword>
<name>A0AAV1XXL6_LUPLU</name>
<dbReference type="FunFam" id="2.60.120.260:FF:000142">
    <property type="entry name" value="Beta-galactosidase"/>
    <property type="match status" value="1"/>
</dbReference>
<comment type="catalytic activity">
    <reaction evidence="1 7">
        <text>Hydrolysis of terminal non-reducing beta-D-galactose residues in beta-D-galactosides.</text>
        <dbReference type="EC" id="3.2.1.23"/>
    </reaction>
</comment>
<dbReference type="InterPro" id="IPR017853">
    <property type="entry name" value="GH"/>
</dbReference>
<feature type="domain" description="SUEL-type lectin" evidence="10">
    <location>
        <begin position="751"/>
        <end position="837"/>
    </location>
</feature>
<dbReference type="EMBL" id="CAXHTB010000019">
    <property type="protein sequence ID" value="CAL0326057.1"/>
    <property type="molecule type" value="Genomic_DNA"/>
</dbReference>
<dbReference type="FunFam" id="2.60.120.260:FF:000061">
    <property type="entry name" value="Beta-galactosidase"/>
    <property type="match status" value="1"/>
</dbReference>
<dbReference type="InterPro" id="IPR031330">
    <property type="entry name" value="Gly_Hdrlase_35_cat"/>
</dbReference>
<evidence type="ECO:0000256" key="2">
    <source>
        <dbReference type="ARBA" id="ARBA00009809"/>
    </source>
</evidence>
<dbReference type="AlphaFoldDB" id="A0AAV1XXL6"/>
<feature type="chain" id="PRO_5043830576" description="Beta-galactosidase" evidence="9">
    <location>
        <begin position="23"/>
        <end position="837"/>
    </location>
</feature>
<dbReference type="FunFam" id="2.60.120.740:FF:000002">
    <property type="entry name" value="Beta-galactosidase"/>
    <property type="match status" value="1"/>
</dbReference>
<dbReference type="InterPro" id="IPR048913">
    <property type="entry name" value="BetaGal_gal-bd"/>
</dbReference>
<proteinExistence type="inferred from homology"/>
<dbReference type="PROSITE" id="PS01182">
    <property type="entry name" value="GLYCOSYL_HYDROL_F35"/>
    <property type="match status" value="1"/>
</dbReference>
<dbReference type="InterPro" id="IPR000922">
    <property type="entry name" value="Lectin_gal-bd_dom"/>
</dbReference>
<dbReference type="InterPro" id="IPR008979">
    <property type="entry name" value="Galactose-bd-like_sf"/>
</dbReference>
<dbReference type="SUPFAM" id="SSF51445">
    <property type="entry name" value="(Trans)glycosidases"/>
    <property type="match status" value="1"/>
</dbReference>
<dbReference type="InterPro" id="IPR043159">
    <property type="entry name" value="Lectin_gal-bd_sf"/>
</dbReference>
<feature type="signal peptide" evidence="9">
    <location>
        <begin position="1"/>
        <end position="22"/>
    </location>
</feature>
<evidence type="ECO:0000256" key="8">
    <source>
        <dbReference type="RuleBase" id="RU003679"/>
    </source>
</evidence>
<dbReference type="InterPro" id="IPR001944">
    <property type="entry name" value="Glycoside_Hdrlase_35"/>
</dbReference>
<evidence type="ECO:0000256" key="5">
    <source>
        <dbReference type="ARBA" id="ARBA00022801"/>
    </source>
</evidence>
<comment type="caution">
    <text evidence="11">The sequence shown here is derived from an EMBL/GenBank/DDBJ whole genome shotgun (WGS) entry which is preliminary data.</text>
</comment>
<keyword evidence="12" id="KW-1185">Reference proteome</keyword>
<evidence type="ECO:0000259" key="10">
    <source>
        <dbReference type="PROSITE" id="PS50228"/>
    </source>
</evidence>
<sequence length="837" mass="92815">MWRNMLLVLVVLLFSLIGHVSASVSYDHNAITINGQRKILLSGSIHYPRSTPEMWPGLIQKAKEGGLDVIQTYVFWNGHEPSPGKYYFEGNYDLVKFIKLVQQAGLYVHLRIGPYVCAEWNFGGFPVWLKYIPGIDFRTNNGPFKFQMQKFTTKIVNMMKAERLYESQGGPIILSQIENEYGPMEYEIGAPGKAYTQWAAHMAIGLGTGVPWVMCKQDDAPDPIINTCNGFYCDYFSPNKAYKPKMWTEAWTGWFTEFGGPVPHRPAEDLAFSVAKFIQKGGSFVNYYMYHGGTNFGRTAGGPFIATSYDYDAPLDEYGLLRQPKWGHLKDLHRAIKLCEPALVSGDPTVTRLGNYQEAHVFKYKAGGCAAFLANYNSWSYATVAFGNSHYNLPPWSISILPDCKHTVYNTARVGSQSAQMKMTRIPIHGGLSWSAFNEETTSTDDSSFTLIGLLEQLNTTRDLSDYLWYSTDVVINSNEGFLRNGKSPVLTVLSAGHALHVFVNGQLSGTAYGSLDFPKLTFSESVNLRAGVNKISLLSVAVGLPNVGPNFEKWNAGVLGPVTLDGLNDGRRDLTWQKWSYKVGLKGEALSLHSLSGSSSVEWLQGFLVSRRHPLTWYKTTFDAPVGVAPLALDMSSMGKGQVWINGQNIGRYWPAYKASGSCEYCNYAGTYDEKKCLSNCGEASQRWYHVPHSWLKPTGNLLVVFEELSGDPNGIFLVRRDIDSVCADIYEWQPNLVSYEMQSSGKVSKPVRPKAHLSCGPGQKISSIKFASFGTPIGSCGNYHEGSCHAHNSYDAFQRNCVGQSLCTVTVSPEIFGGDPCPNVMKKLSVEAICT</sequence>
<evidence type="ECO:0000313" key="11">
    <source>
        <dbReference type="EMBL" id="CAL0326057.1"/>
    </source>
</evidence>
<dbReference type="FunFam" id="3.20.20.80:FF:000021">
    <property type="entry name" value="Beta-galactosidase"/>
    <property type="match status" value="1"/>
</dbReference>
<evidence type="ECO:0000256" key="7">
    <source>
        <dbReference type="RuleBase" id="RU000675"/>
    </source>
</evidence>
<dbReference type="PANTHER" id="PTHR23421">
    <property type="entry name" value="BETA-GALACTOSIDASE RELATED"/>
    <property type="match status" value="1"/>
</dbReference>
<dbReference type="Pfam" id="PF17834">
    <property type="entry name" value="GHD"/>
    <property type="match status" value="1"/>
</dbReference>
<dbReference type="Pfam" id="PF02140">
    <property type="entry name" value="SUEL_Lectin"/>
    <property type="match status" value="1"/>
</dbReference>
<dbReference type="GO" id="GO:0030246">
    <property type="term" value="F:carbohydrate binding"/>
    <property type="evidence" value="ECO:0007669"/>
    <property type="project" value="InterPro"/>
</dbReference>
<organism evidence="11 12">
    <name type="scientific">Lupinus luteus</name>
    <name type="common">European yellow lupine</name>
    <dbReference type="NCBI Taxonomy" id="3873"/>
    <lineage>
        <taxon>Eukaryota</taxon>
        <taxon>Viridiplantae</taxon>
        <taxon>Streptophyta</taxon>
        <taxon>Embryophyta</taxon>
        <taxon>Tracheophyta</taxon>
        <taxon>Spermatophyta</taxon>
        <taxon>Magnoliopsida</taxon>
        <taxon>eudicotyledons</taxon>
        <taxon>Gunneridae</taxon>
        <taxon>Pentapetalae</taxon>
        <taxon>rosids</taxon>
        <taxon>fabids</taxon>
        <taxon>Fabales</taxon>
        <taxon>Fabaceae</taxon>
        <taxon>Papilionoideae</taxon>
        <taxon>50 kb inversion clade</taxon>
        <taxon>genistoids sensu lato</taxon>
        <taxon>core genistoids</taxon>
        <taxon>Genisteae</taxon>
        <taxon>Lupinus</taxon>
    </lineage>
</organism>